<feature type="non-terminal residue" evidence="2">
    <location>
        <position position="1"/>
    </location>
</feature>
<sequence length="171" mass="19158">STNGLSGLVGCTSHHGVSSWHEGDWGWHDKWWVVDNWVSYHKQCRVDLRTHTPELRAQCHRLKQACCEHNTHGNTNNTSDDNWNNINSNLHEDDNDNGVENDGDDDNDEADKGQNPSMPQHNANHSAPKDIQYHPIINGHCCDVLSNPLPPGAPPPPWEEHSGSDYSPFSS</sequence>
<gene>
    <name evidence="2" type="ORF">P691DRAFT_781557</name>
</gene>
<protein>
    <submittedName>
        <fullName evidence="2">Uncharacterized protein</fullName>
    </submittedName>
</protein>
<proteinExistence type="predicted"/>
<organism evidence="2 3">
    <name type="scientific">Macrolepiota fuliginosa MF-IS2</name>
    <dbReference type="NCBI Taxonomy" id="1400762"/>
    <lineage>
        <taxon>Eukaryota</taxon>
        <taxon>Fungi</taxon>
        <taxon>Dikarya</taxon>
        <taxon>Basidiomycota</taxon>
        <taxon>Agaricomycotina</taxon>
        <taxon>Agaricomycetes</taxon>
        <taxon>Agaricomycetidae</taxon>
        <taxon>Agaricales</taxon>
        <taxon>Agaricineae</taxon>
        <taxon>Agaricaceae</taxon>
        <taxon>Macrolepiota</taxon>
    </lineage>
</organism>
<dbReference type="EMBL" id="MU152303">
    <property type="protein sequence ID" value="KAF9440725.1"/>
    <property type="molecule type" value="Genomic_DNA"/>
</dbReference>
<feature type="region of interest" description="Disordered" evidence="1">
    <location>
        <begin position="72"/>
        <end position="128"/>
    </location>
</feature>
<accession>A0A9P6BWS2</accession>
<dbReference type="AlphaFoldDB" id="A0A9P6BWS2"/>
<dbReference type="Proteomes" id="UP000807342">
    <property type="component" value="Unassembled WGS sequence"/>
</dbReference>
<feature type="region of interest" description="Disordered" evidence="1">
    <location>
        <begin position="146"/>
        <end position="171"/>
    </location>
</feature>
<feature type="compositionally biased region" description="Pro residues" evidence="1">
    <location>
        <begin position="148"/>
        <end position="157"/>
    </location>
</feature>
<evidence type="ECO:0000313" key="2">
    <source>
        <dbReference type="EMBL" id="KAF9440725.1"/>
    </source>
</evidence>
<feature type="compositionally biased region" description="Low complexity" evidence="1">
    <location>
        <begin position="74"/>
        <end position="89"/>
    </location>
</feature>
<comment type="caution">
    <text evidence="2">The sequence shown here is derived from an EMBL/GenBank/DDBJ whole genome shotgun (WGS) entry which is preliminary data.</text>
</comment>
<feature type="compositionally biased region" description="Acidic residues" evidence="1">
    <location>
        <begin position="93"/>
        <end position="109"/>
    </location>
</feature>
<evidence type="ECO:0000313" key="3">
    <source>
        <dbReference type="Proteomes" id="UP000807342"/>
    </source>
</evidence>
<keyword evidence="3" id="KW-1185">Reference proteome</keyword>
<feature type="compositionally biased region" description="Polar residues" evidence="1">
    <location>
        <begin position="116"/>
        <end position="125"/>
    </location>
</feature>
<evidence type="ECO:0000256" key="1">
    <source>
        <dbReference type="SAM" id="MobiDB-lite"/>
    </source>
</evidence>
<reference evidence="2" key="1">
    <citation type="submission" date="2020-11" db="EMBL/GenBank/DDBJ databases">
        <authorList>
            <consortium name="DOE Joint Genome Institute"/>
            <person name="Ahrendt S."/>
            <person name="Riley R."/>
            <person name="Andreopoulos W."/>
            <person name="Labutti K."/>
            <person name="Pangilinan J."/>
            <person name="Ruiz-Duenas F.J."/>
            <person name="Barrasa J.M."/>
            <person name="Sanchez-Garcia M."/>
            <person name="Camarero S."/>
            <person name="Miyauchi S."/>
            <person name="Serrano A."/>
            <person name="Linde D."/>
            <person name="Babiker R."/>
            <person name="Drula E."/>
            <person name="Ayuso-Fernandez I."/>
            <person name="Pacheco R."/>
            <person name="Padilla G."/>
            <person name="Ferreira P."/>
            <person name="Barriuso J."/>
            <person name="Kellner H."/>
            <person name="Castanera R."/>
            <person name="Alfaro M."/>
            <person name="Ramirez L."/>
            <person name="Pisabarro A.G."/>
            <person name="Kuo A."/>
            <person name="Tritt A."/>
            <person name="Lipzen A."/>
            <person name="He G."/>
            <person name="Yan M."/>
            <person name="Ng V."/>
            <person name="Cullen D."/>
            <person name="Martin F."/>
            <person name="Rosso M.-N."/>
            <person name="Henrissat B."/>
            <person name="Hibbett D."/>
            <person name="Martinez A.T."/>
            <person name="Grigoriev I.V."/>
        </authorList>
    </citation>
    <scope>NUCLEOTIDE SEQUENCE</scope>
    <source>
        <strain evidence="2">MF-IS2</strain>
    </source>
</reference>
<name>A0A9P6BWS2_9AGAR</name>